<reference evidence="1" key="1">
    <citation type="submission" date="2022-01" db="EMBL/GenBank/DDBJ databases">
        <authorList>
            <person name="King R."/>
        </authorList>
    </citation>
    <scope>NUCLEOTIDE SEQUENCE</scope>
</reference>
<dbReference type="AlphaFoldDB" id="A0A9N9TBQ2"/>
<protein>
    <submittedName>
        <fullName evidence="1">Uncharacterized protein</fullName>
    </submittedName>
</protein>
<organism evidence="1 2">
    <name type="scientific">Diabrotica balteata</name>
    <name type="common">Banded cucumber beetle</name>
    <dbReference type="NCBI Taxonomy" id="107213"/>
    <lineage>
        <taxon>Eukaryota</taxon>
        <taxon>Metazoa</taxon>
        <taxon>Ecdysozoa</taxon>
        <taxon>Arthropoda</taxon>
        <taxon>Hexapoda</taxon>
        <taxon>Insecta</taxon>
        <taxon>Pterygota</taxon>
        <taxon>Neoptera</taxon>
        <taxon>Endopterygota</taxon>
        <taxon>Coleoptera</taxon>
        <taxon>Polyphaga</taxon>
        <taxon>Cucujiformia</taxon>
        <taxon>Chrysomeloidea</taxon>
        <taxon>Chrysomelidae</taxon>
        <taxon>Galerucinae</taxon>
        <taxon>Diabroticina</taxon>
        <taxon>Diabroticites</taxon>
        <taxon>Diabrotica</taxon>
    </lineage>
</organism>
<proteinExistence type="predicted"/>
<evidence type="ECO:0000313" key="1">
    <source>
        <dbReference type="EMBL" id="CAG9840859.1"/>
    </source>
</evidence>
<gene>
    <name evidence="1" type="ORF">DIABBA_LOCUS13479</name>
</gene>
<dbReference type="OrthoDB" id="6807535at2759"/>
<name>A0A9N9TBQ2_DIABA</name>
<evidence type="ECO:0000313" key="2">
    <source>
        <dbReference type="Proteomes" id="UP001153709"/>
    </source>
</evidence>
<keyword evidence="2" id="KW-1185">Reference proteome</keyword>
<sequence length="80" mass="9374">MEVKQEVNENEYTCKEEIDNEGGAFFDTLKVEINDEPKREATNDAFDYLVLKESSIKTEKEPYEDKFIPFEEKETGDKSK</sequence>
<dbReference type="EMBL" id="OU898284">
    <property type="protein sequence ID" value="CAG9840859.1"/>
    <property type="molecule type" value="Genomic_DNA"/>
</dbReference>
<accession>A0A9N9TBQ2</accession>
<dbReference type="Proteomes" id="UP001153709">
    <property type="component" value="Chromosome 9"/>
</dbReference>